<evidence type="ECO:0000256" key="4">
    <source>
        <dbReference type="ARBA" id="ARBA00022989"/>
    </source>
</evidence>
<dbReference type="InterPro" id="IPR015943">
    <property type="entry name" value="WD40/YVTN_repeat-like_dom_sf"/>
</dbReference>
<keyword evidence="3 6" id="KW-0812">Transmembrane</keyword>
<feature type="domain" description="Major facilitator superfamily (MFS) profile" evidence="7">
    <location>
        <begin position="428"/>
        <end position="870"/>
    </location>
</feature>
<dbReference type="InterPro" id="IPR019405">
    <property type="entry name" value="Lactonase_7-beta_prop"/>
</dbReference>
<proteinExistence type="inferred from homology"/>
<dbReference type="Proteomes" id="UP000077002">
    <property type="component" value="Unassembled WGS sequence"/>
</dbReference>
<name>A0A177FH37_9EURO</name>
<feature type="transmembrane region" description="Helical" evidence="6">
    <location>
        <begin position="812"/>
        <end position="835"/>
    </location>
</feature>
<comment type="similarity">
    <text evidence="2">Belongs to the major facilitator superfamily. Sugar transporter (TC 2.A.1.1) family.</text>
</comment>
<gene>
    <name evidence="8" type="ORF">AYO21_03375</name>
</gene>
<dbReference type="PANTHER" id="PTHR48022:SF77">
    <property type="entry name" value="MAJOR FACILITATOR SUPERFAMILY (MFS) PROFILE DOMAIN-CONTAINING PROTEIN"/>
    <property type="match status" value="1"/>
</dbReference>
<organism evidence="8 9">
    <name type="scientific">Fonsecaea monophora</name>
    <dbReference type="NCBI Taxonomy" id="254056"/>
    <lineage>
        <taxon>Eukaryota</taxon>
        <taxon>Fungi</taxon>
        <taxon>Dikarya</taxon>
        <taxon>Ascomycota</taxon>
        <taxon>Pezizomycotina</taxon>
        <taxon>Eurotiomycetes</taxon>
        <taxon>Chaetothyriomycetidae</taxon>
        <taxon>Chaetothyriales</taxon>
        <taxon>Herpotrichiellaceae</taxon>
        <taxon>Fonsecaea</taxon>
    </lineage>
</organism>
<keyword evidence="4 6" id="KW-1133">Transmembrane helix</keyword>
<dbReference type="PANTHER" id="PTHR48022">
    <property type="entry name" value="PLASTIDIC GLUCOSE TRANSPORTER 4"/>
    <property type="match status" value="1"/>
</dbReference>
<evidence type="ECO:0000256" key="5">
    <source>
        <dbReference type="ARBA" id="ARBA00023136"/>
    </source>
</evidence>
<dbReference type="Pfam" id="PF10282">
    <property type="entry name" value="Lactonase"/>
    <property type="match status" value="1"/>
</dbReference>
<dbReference type="Gene3D" id="1.20.1250.20">
    <property type="entry name" value="MFS general substrate transporter like domains"/>
    <property type="match status" value="1"/>
</dbReference>
<dbReference type="InterPro" id="IPR011048">
    <property type="entry name" value="Haem_d1_sf"/>
</dbReference>
<feature type="transmembrane region" description="Helical" evidence="6">
    <location>
        <begin position="779"/>
        <end position="800"/>
    </location>
</feature>
<accession>A0A177FH37</accession>
<dbReference type="Pfam" id="PF00083">
    <property type="entry name" value="Sugar_tr"/>
    <property type="match status" value="1"/>
</dbReference>
<evidence type="ECO:0000256" key="2">
    <source>
        <dbReference type="ARBA" id="ARBA00010992"/>
    </source>
</evidence>
<dbReference type="InterPro" id="IPR050360">
    <property type="entry name" value="MFS_Sugar_Transporters"/>
</dbReference>
<feature type="transmembrane region" description="Helical" evidence="6">
    <location>
        <begin position="597"/>
        <end position="616"/>
    </location>
</feature>
<feature type="transmembrane region" description="Helical" evidence="6">
    <location>
        <begin position="505"/>
        <end position="525"/>
    </location>
</feature>
<dbReference type="SUPFAM" id="SSF103473">
    <property type="entry name" value="MFS general substrate transporter"/>
    <property type="match status" value="1"/>
</dbReference>
<dbReference type="OrthoDB" id="9972196at2759"/>
<feature type="transmembrane region" description="Helical" evidence="6">
    <location>
        <begin position="563"/>
        <end position="585"/>
    </location>
</feature>
<keyword evidence="5 6" id="KW-0472">Membrane</keyword>
<feature type="transmembrane region" description="Helical" evidence="6">
    <location>
        <begin position="474"/>
        <end position="498"/>
    </location>
</feature>
<dbReference type="RefSeq" id="XP_022514451.1">
    <property type="nucleotide sequence ID" value="XM_022653349.1"/>
</dbReference>
<dbReference type="AlphaFoldDB" id="A0A177FH37"/>
<sequence>MANASLGFYVALQSTGIIEIAFDPSKSANESLYVAGINTNAGFMPGWLTSFGDKVYSISRTNYPDSDVGSGGVFAFQRASPANSTETGNRLVLLNHASSHGKGGVHCEVSPDGKILAAANITASTLSIYPLLEDGSIGATTNVVDYNQSDPGPKEAHPHQATFDPSGQFLFVPLRTMDRLDIYSVKCPQQVNKVHSIPIPAPAGARHVAFNPISPSKAYMYLISEKDNSIRVFSLEYNAEVAEGLTVEFKQTLSAMGEDLAPTPAEHKDLAAEIAVSSDGRFVYASNRNLTRVDDDILTVYSVDADPAHDDRHLTFLQSQSTRGKHPRMFALSNDAENKWVAIAHQFSQDITVFERDTTTGLLGEVRGRISVKVVEPYQSTPDKVSFNLGRYPSISRSAGSVQRQATNIMVSFNNRITENVNGKLAFASTVMMLSQINFGMDLVAFSNTQAMSTFNRKFGHYNAKLERYALDPYFLSLLNSLTYVGQAFGVITGGWIARRWGRRASFWVMSVWAVLSALLLVTAQKKEQVLVGRIFNYVYLGQELVTVPVYQAEIAPPKIRGMIIGTFQLGTMVGAFIMACITYGTSKLDTEAAFRIPFGIFFVIPVVVFVGSLFMRESPRWLLVRERSEEALESLRLYRRGKFTEEEIMEEYRDQVAMIVAVTNDKGTFKEMWQGINCKRSLIVIGSNISIQISGQGLFSKYGTIFLTDLHGPNPFQMFLINTSLQIVVILAAMYLFDRIGRKPPLIIGSIIQTTTFLAIGGLGTISDPSKNVKVALTALFTVYYLGFVFGWGPIYHILSSEIPTSRMRDITYTVSSIFTVVTQFVVSFTIPYLLYAPYADLGSKIGFIFGPIAFVTLLFAIFCVPECRGFSLEEIDHLFRARVPIRQFRRYKHGQILPEGGAEKETEKAGEGPSVELKEVAEM</sequence>
<dbReference type="PROSITE" id="PS50850">
    <property type="entry name" value="MFS"/>
    <property type="match status" value="1"/>
</dbReference>
<feature type="transmembrane region" description="Helical" evidence="6">
    <location>
        <begin position="720"/>
        <end position="738"/>
    </location>
</feature>
<dbReference type="EMBL" id="LVKK01000016">
    <property type="protein sequence ID" value="OAG42499.1"/>
    <property type="molecule type" value="Genomic_DNA"/>
</dbReference>
<dbReference type="InterPro" id="IPR020846">
    <property type="entry name" value="MFS_dom"/>
</dbReference>
<comment type="caution">
    <text evidence="8">The sequence shown here is derived from an EMBL/GenBank/DDBJ whole genome shotgun (WGS) entry which is preliminary data.</text>
</comment>
<evidence type="ECO:0000256" key="1">
    <source>
        <dbReference type="ARBA" id="ARBA00004141"/>
    </source>
</evidence>
<dbReference type="GO" id="GO:0016020">
    <property type="term" value="C:membrane"/>
    <property type="evidence" value="ECO:0007669"/>
    <property type="project" value="UniProtKB-SubCell"/>
</dbReference>
<dbReference type="InterPro" id="IPR036259">
    <property type="entry name" value="MFS_trans_sf"/>
</dbReference>
<dbReference type="InterPro" id="IPR005828">
    <property type="entry name" value="MFS_sugar_transport-like"/>
</dbReference>
<dbReference type="SUPFAM" id="SSF51004">
    <property type="entry name" value="C-terminal (heme d1) domain of cytochrome cd1-nitrite reductase"/>
    <property type="match status" value="1"/>
</dbReference>
<feature type="transmembrane region" description="Helical" evidence="6">
    <location>
        <begin position="747"/>
        <end position="767"/>
    </location>
</feature>
<evidence type="ECO:0000313" key="8">
    <source>
        <dbReference type="EMBL" id="OAG42499.1"/>
    </source>
</evidence>
<evidence type="ECO:0000259" key="7">
    <source>
        <dbReference type="PROSITE" id="PS50850"/>
    </source>
</evidence>
<evidence type="ECO:0000256" key="3">
    <source>
        <dbReference type="ARBA" id="ARBA00022692"/>
    </source>
</evidence>
<evidence type="ECO:0000313" key="9">
    <source>
        <dbReference type="Proteomes" id="UP000077002"/>
    </source>
</evidence>
<comment type="subcellular location">
    <subcellularLocation>
        <location evidence="1">Membrane</location>
        <topology evidence="1">Multi-pass membrane protein</topology>
    </subcellularLocation>
</comment>
<evidence type="ECO:0000256" key="6">
    <source>
        <dbReference type="SAM" id="Phobius"/>
    </source>
</evidence>
<dbReference type="GO" id="GO:0005351">
    <property type="term" value="F:carbohydrate:proton symporter activity"/>
    <property type="evidence" value="ECO:0007669"/>
    <property type="project" value="TreeGrafter"/>
</dbReference>
<feature type="transmembrane region" description="Helical" evidence="6">
    <location>
        <begin position="847"/>
        <end position="866"/>
    </location>
</feature>
<protein>
    <recommendedName>
        <fullName evidence="7">Major facilitator superfamily (MFS) profile domain-containing protein</fullName>
    </recommendedName>
</protein>
<keyword evidence="9" id="KW-1185">Reference proteome</keyword>
<dbReference type="GeneID" id="34598546"/>
<dbReference type="Gene3D" id="2.130.10.10">
    <property type="entry name" value="YVTN repeat-like/Quinoprotein amine dehydrogenase"/>
    <property type="match status" value="1"/>
</dbReference>
<reference evidence="8 9" key="1">
    <citation type="submission" date="2016-03" db="EMBL/GenBank/DDBJ databases">
        <title>Draft genome sequence of the Fonsecaea monophora CBS 269.37.</title>
        <authorList>
            <person name="Bombassaro A."/>
            <person name="Vinicius W.A."/>
            <person name="De Hoog S."/>
            <person name="Sun J."/>
            <person name="Souza E.M."/>
            <person name="Raittz R.T."/>
            <person name="Costa F."/>
            <person name="Leao A.C."/>
            <person name="Tadra-Sfeir M.Z."/>
            <person name="Baura V."/>
            <person name="Balsanelli E."/>
            <person name="Pedrosa F.O."/>
            <person name="Moreno L.F."/>
            <person name="Steffens M.B."/>
            <person name="Xi L."/>
            <person name="Bocca A.L."/>
            <person name="Felipe M.S."/>
            <person name="Teixeira M."/>
            <person name="Telles Filho F.Q."/>
            <person name="Azevedo C.M."/>
            <person name="Gomes R."/>
            <person name="Vicente V.A."/>
        </authorList>
    </citation>
    <scope>NUCLEOTIDE SEQUENCE [LARGE SCALE GENOMIC DNA]</scope>
    <source>
        <strain evidence="8 9">CBS 269.37</strain>
    </source>
</reference>